<evidence type="ECO:0000313" key="2">
    <source>
        <dbReference type="Proteomes" id="UP000037393"/>
    </source>
</evidence>
<evidence type="ECO:0000313" key="1">
    <source>
        <dbReference type="EMBL" id="KNC93641.1"/>
    </source>
</evidence>
<dbReference type="EMBL" id="JNGI01000048">
    <property type="protein sequence ID" value="KNC93641.1"/>
    <property type="molecule type" value="Genomic_DNA"/>
</dbReference>
<dbReference type="RefSeq" id="WP_049856963.1">
    <property type="nucleotide sequence ID" value="NZ_JNGI01000048.1"/>
</dbReference>
<reference evidence="1 2" key="1">
    <citation type="journal article" date="2015" name="Appl. Environ. Microbiol.">
        <title>The Enterobacterium Trabulsiella odontotermitis Presents Novel Adaptations Related to Its Association with Fungus-Growing Termites.</title>
        <authorList>
            <person name="Sapountzis P."/>
            <person name="Gruntjes T."/>
            <person name="Otani S."/>
            <person name="Estevez J."/>
            <person name="da Costa R.R."/>
            <person name="Plunkett G.3rd."/>
            <person name="Perna N.T."/>
            <person name="Poulsen M."/>
        </authorList>
    </citation>
    <scope>NUCLEOTIDE SEQUENCE [LARGE SCALE GENOMIC DNA]</scope>
    <source>
        <strain evidence="1 2">12</strain>
    </source>
</reference>
<dbReference type="Proteomes" id="UP000037393">
    <property type="component" value="Unassembled WGS sequence"/>
</dbReference>
<accession>A0A0L0GY68</accession>
<comment type="caution">
    <text evidence="1">The sequence shown here is derived from an EMBL/GenBank/DDBJ whole genome shotgun (WGS) entry which is preliminary data.</text>
</comment>
<gene>
    <name evidence="1" type="ORF">GM31_18850</name>
</gene>
<dbReference type="AlphaFoldDB" id="A0A0L0GY68"/>
<name>A0A0L0GY68_9ENTR</name>
<dbReference type="PATRIC" id="fig|379893.4.peg.3820"/>
<sequence length="127" mass="13728">MTHAIKQIVDTDGEPMMEVVVNSYCSAVDMDAIHAEALEINLFEDRIAAAGKLMFKHGEESAIEACHAEALEMNETLDAEFASIDELAPDDNAKAIFKAIASKYEVGCMMGVNAAHAEALKMNTSYA</sequence>
<protein>
    <submittedName>
        <fullName evidence="1">Uncharacterized protein</fullName>
    </submittedName>
</protein>
<organism evidence="1 2">
    <name type="scientific">Trabulsiella odontotermitis</name>
    <dbReference type="NCBI Taxonomy" id="379893"/>
    <lineage>
        <taxon>Bacteria</taxon>
        <taxon>Pseudomonadati</taxon>
        <taxon>Pseudomonadota</taxon>
        <taxon>Gammaproteobacteria</taxon>
        <taxon>Enterobacterales</taxon>
        <taxon>Enterobacteriaceae</taxon>
        <taxon>Trabulsiella</taxon>
    </lineage>
</organism>
<keyword evidence="2" id="KW-1185">Reference proteome</keyword>
<dbReference type="OrthoDB" id="9986696at2"/>
<proteinExistence type="predicted"/>